<evidence type="ECO:0000313" key="1">
    <source>
        <dbReference type="EMBL" id="HIR62132.1"/>
    </source>
</evidence>
<name>A0A9D1E038_9BACT</name>
<gene>
    <name evidence="1" type="ORF">IAC94_01240</name>
</gene>
<accession>A0A9D1E038</accession>
<protein>
    <submittedName>
        <fullName evidence="1">Uncharacterized protein</fullName>
    </submittedName>
</protein>
<sequence length="90" mass="9930">NIGSNGGNETFIEDYLTSVRRSGGGIISDLNRLAPFSWIRSSMDDGAEAVQGLTGAFLIFNTEDHGFSGYYYIKQRNEIYYNAGDYTGVN</sequence>
<dbReference type="Proteomes" id="UP000886744">
    <property type="component" value="Unassembled WGS sequence"/>
</dbReference>
<evidence type="ECO:0000313" key="2">
    <source>
        <dbReference type="Proteomes" id="UP000886744"/>
    </source>
</evidence>
<proteinExistence type="predicted"/>
<feature type="non-terminal residue" evidence="1">
    <location>
        <position position="1"/>
    </location>
</feature>
<dbReference type="AlphaFoldDB" id="A0A9D1E038"/>
<reference evidence="1" key="2">
    <citation type="journal article" date="2021" name="PeerJ">
        <title>Extensive microbial diversity within the chicken gut microbiome revealed by metagenomics and culture.</title>
        <authorList>
            <person name="Gilroy R."/>
            <person name="Ravi A."/>
            <person name="Getino M."/>
            <person name="Pursley I."/>
            <person name="Horton D.L."/>
            <person name="Alikhan N.F."/>
            <person name="Baker D."/>
            <person name="Gharbi K."/>
            <person name="Hall N."/>
            <person name="Watson M."/>
            <person name="Adriaenssens E.M."/>
            <person name="Foster-Nyarko E."/>
            <person name="Jarju S."/>
            <person name="Secka A."/>
            <person name="Antonio M."/>
            <person name="Oren A."/>
            <person name="Chaudhuri R.R."/>
            <person name="La Ragione R."/>
            <person name="Hildebrand F."/>
            <person name="Pallen M.J."/>
        </authorList>
    </citation>
    <scope>NUCLEOTIDE SEQUENCE</scope>
    <source>
        <strain evidence="1">ChiHjej13B12-12457</strain>
    </source>
</reference>
<reference evidence="1" key="1">
    <citation type="submission" date="2020-10" db="EMBL/GenBank/DDBJ databases">
        <authorList>
            <person name="Gilroy R."/>
        </authorList>
    </citation>
    <scope>NUCLEOTIDE SEQUENCE</scope>
    <source>
        <strain evidence="1">ChiHjej13B12-12457</strain>
    </source>
</reference>
<comment type="caution">
    <text evidence="1">The sequence shown here is derived from an EMBL/GenBank/DDBJ whole genome shotgun (WGS) entry which is preliminary data.</text>
</comment>
<organism evidence="1 2">
    <name type="scientific">Candidatus Coprenecus avistercoris</name>
    <dbReference type="NCBI Taxonomy" id="2840730"/>
    <lineage>
        <taxon>Bacteria</taxon>
        <taxon>Pseudomonadati</taxon>
        <taxon>Bacteroidota</taxon>
        <taxon>Bacteroidia</taxon>
        <taxon>Bacteroidales</taxon>
        <taxon>Rikenellaceae</taxon>
        <taxon>Rikenellaceae incertae sedis</taxon>
        <taxon>Candidatus Coprenecus</taxon>
    </lineage>
</organism>
<dbReference type="EMBL" id="DVHI01000019">
    <property type="protein sequence ID" value="HIR62132.1"/>
    <property type="molecule type" value="Genomic_DNA"/>
</dbReference>